<name>A0ABW3TN73_9MICO</name>
<gene>
    <name evidence="2" type="ORF">ACFQ3U_07105</name>
</gene>
<dbReference type="PANTHER" id="PTHR46696">
    <property type="entry name" value="P450, PUTATIVE (EUROFUNG)-RELATED"/>
    <property type="match status" value="1"/>
</dbReference>
<evidence type="ECO:0000313" key="2">
    <source>
        <dbReference type="EMBL" id="MFD1201654.1"/>
    </source>
</evidence>
<keyword evidence="3" id="KW-1185">Reference proteome</keyword>
<accession>A0ABW3TN73</accession>
<dbReference type="RefSeq" id="WP_343957813.1">
    <property type="nucleotide sequence ID" value="NZ_BAAAKZ010000002.1"/>
</dbReference>
<dbReference type="PRINTS" id="PR00359">
    <property type="entry name" value="BP450"/>
</dbReference>
<dbReference type="Pfam" id="PF00067">
    <property type="entry name" value="p450"/>
    <property type="match status" value="1"/>
</dbReference>
<dbReference type="CDD" id="cd11033">
    <property type="entry name" value="CYP142-like"/>
    <property type="match status" value="1"/>
</dbReference>
<protein>
    <submittedName>
        <fullName evidence="2">Cytochrome P450</fullName>
    </submittedName>
</protein>
<dbReference type="Proteomes" id="UP001597181">
    <property type="component" value="Unassembled WGS sequence"/>
</dbReference>
<proteinExistence type="inferred from homology"/>
<organism evidence="2 3">
    <name type="scientific">Leucobacter albus</name>
    <dbReference type="NCBI Taxonomy" id="272210"/>
    <lineage>
        <taxon>Bacteria</taxon>
        <taxon>Bacillati</taxon>
        <taxon>Actinomycetota</taxon>
        <taxon>Actinomycetes</taxon>
        <taxon>Micrococcales</taxon>
        <taxon>Microbacteriaceae</taxon>
        <taxon>Leucobacter</taxon>
    </lineage>
</organism>
<dbReference type="Gene3D" id="1.10.630.10">
    <property type="entry name" value="Cytochrome P450"/>
    <property type="match status" value="1"/>
</dbReference>
<dbReference type="InterPro" id="IPR036396">
    <property type="entry name" value="Cyt_P450_sf"/>
</dbReference>
<dbReference type="EMBL" id="JBHTLY010000002">
    <property type="protein sequence ID" value="MFD1201654.1"/>
    <property type="molecule type" value="Genomic_DNA"/>
</dbReference>
<dbReference type="SUPFAM" id="SSF48264">
    <property type="entry name" value="Cytochrome P450"/>
    <property type="match status" value="1"/>
</dbReference>
<dbReference type="InterPro" id="IPR002397">
    <property type="entry name" value="Cyt_P450_B"/>
</dbReference>
<evidence type="ECO:0000313" key="3">
    <source>
        <dbReference type="Proteomes" id="UP001597181"/>
    </source>
</evidence>
<comment type="similarity">
    <text evidence="1">Belongs to the cytochrome P450 family.</text>
</comment>
<evidence type="ECO:0000256" key="1">
    <source>
        <dbReference type="ARBA" id="ARBA00010617"/>
    </source>
</evidence>
<comment type="caution">
    <text evidence="2">The sequence shown here is derived from an EMBL/GenBank/DDBJ whole genome shotgun (WGS) entry which is preliminary data.</text>
</comment>
<reference evidence="3" key="1">
    <citation type="journal article" date="2019" name="Int. J. Syst. Evol. Microbiol.">
        <title>The Global Catalogue of Microorganisms (GCM) 10K type strain sequencing project: providing services to taxonomists for standard genome sequencing and annotation.</title>
        <authorList>
            <consortium name="The Broad Institute Genomics Platform"/>
            <consortium name="The Broad Institute Genome Sequencing Center for Infectious Disease"/>
            <person name="Wu L."/>
            <person name="Ma J."/>
        </authorList>
    </citation>
    <scope>NUCLEOTIDE SEQUENCE [LARGE SCALE GENOMIC DNA]</scope>
    <source>
        <strain evidence="3">CCUG 50213</strain>
    </source>
</reference>
<dbReference type="PANTHER" id="PTHR46696:SF4">
    <property type="entry name" value="BIOTIN BIOSYNTHESIS CYTOCHROME P450"/>
    <property type="match status" value="1"/>
</dbReference>
<sequence length="420" mass="47729">MTVGHDNDHLLTSLAFEDSVPHAFFKELRDNDPAHWTEPGDGSSGYWTFTRYEDVVELSRETGTFSSEKGGTTLEDIPAEDLQGRRTMIDTDPPLHTGYRKILAPSFNPGIVRRNWDEKVDKIVVETLDEALKEDTFDYVSKISSEIPVRVLAALLDVPEGEEYYIMELGDEMIASSDPDHAPRTALTPDVLKENSKYQFSSPAGRELWEYGDKLRIGREKDLGHDIFSLLITSEVDGRKLTPHELANFFSLLVIAGNETTRMAFSHATKAFCDFPEQYQKLRENPALIDSAVEEILRWATPIHHFRRTVTRDVEMHGKQLREGDKVAMWYASANFDERVFENPHTFDIERKPNFHLAFGGGGAHRCLGNSLARLELKVLLQHLIERVERIELAGEVHRLRSNLTHGVKSLPVRVHRVAA</sequence>
<dbReference type="InterPro" id="IPR001128">
    <property type="entry name" value="Cyt_P450"/>
</dbReference>